<dbReference type="AlphaFoldDB" id="A0A3P1WTU6"/>
<dbReference type="RefSeq" id="WP_125228579.1">
    <property type="nucleotide sequence ID" value="NZ_RQYT01000030.1"/>
</dbReference>
<proteinExistence type="predicted"/>
<accession>A0A3P1WTU6</accession>
<sequence>MVNDQDIIDADRRGHLDEAVSWASAQLLSLSGASIEVRVARHIRLARVLRHRGLGDDFRRSLDAARQGLHLASLPTCPAQWRPIAELAVASAHLALGDEATCRGLVDPLTAPGSRADPAVAAWAWRLQGEAALKRSALFEAVPALLNSVAEEQRTRSAPGADATPALLLLAFSRIGQVLDAQKVLGDTDPTRMWPRRRLVLLLARAEHERRYGHIADALETLDDAEELIDRGSGLDRLRARLHLLRASCFDDWRLGSHAQRERQRAVELKIPDAPPPAQPVTRLGESAPITLTSPQPRQGSVMDLIREFRALPCLGVEHAVILEGALMALQGVPGGERTEALALVEAGSLLASGSSGVRATAERLLRRALARLDYLEGTQLWRASCQAALGRLLSETATEKEEALDLLLAAISGLNRERYSMRHRSHRAEWQRQVESPPHATAIDLAKALGRDEIAAELIIHSRLSGVVSAQTVGEVEAATDTVTTIPLAPVPRLHHINGTVSVLGGPGRCRLL</sequence>
<protein>
    <submittedName>
        <fullName evidence="1">Uncharacterized protein</fullName>
    </submittedName>
</protein>
<gene>
    <name evidence="1" type="ORF">EII35_11325</name>
</gene>
<organism evidence="1 2">
    <name type="scientific">Arachnia propionica</name>
    <dbReference type="NCBI Taxonomy" id="1750"/>
    <lineage>
        <taxon>Bacteria</taxon>
        <taxon>Bacillati</taxon>
        <taxon>Actinomycetota</taxon>
        <taxon>Actinomycetes</taxon>
        <taxon>Propionibacteriales</taxon>
        <taxon>Propionibacteriaceae</taxon>
        <taxon>Arachnia</taxon>
    </lineage>
</organism>
<name>A0A3P1WTU6_9ACTN</name>
<evidence type="ECO:0000313" key="1">
    <source>
        <dbReference type="EMBL" id="RRD48790.1"/>
    </source>
</evidence>
<dbReference type="EMBL" id="RQYT01000030">
    <property type="protein sequence ID" value="RRD48790.1"/>
    <property type="molecule type" value="Genomic_DNA"/>
</dbReference>
<evidence type="ECO:0000313" key="2">
    <source>
        <dbReference type="Proteomes" id="UP000280935"/>
    </source>
</evidence>
<reference evidence="1 2" key="1">
    <citation type="submission" date="2018-11" db="EMBL/GenBank/DDBJ databases">
        <title>Genomes From Bacteria Associated with the Canine Oral Cavity: a Test Case for Automated Genome-Based Taxonomic Assignment.</title>
        <authorList>
            <person name="Coil D.A."/>
            <person name="Jospin G."/>
            <person name="Darling A.E."/>
            <person name="Wallis C."/>
            <person name="Davis I.J."/>
            <person name="Harris S."/>
            <person name="Eisen J.A."/>
            <person name="Holcombe L.J."/>
            <person name="O'Flynn C."/>
        </authorList>
    </citation>
    <scope>NUCLEOTIDE SEQUENCE [LARGE SCALE GENOMIC DNA]</scope>
    <source>
        <strain evidence="1 2">OH2822_COT-296</strain>
    </source>
</reference>
<dbReference type="OrthoDB" id="3724374at2"/>
<dbReference type="Proteomes" id="UP000280935">
    <property type="component" value="Unassembled WGS sequence"/>
</dbReference>
<comment type="caution">
    <text evidence="1">The sequence shown here is derived from an EMBL/GenBank/DDBJ whole genome shotgun (WGS) entry which is preliminary data.</text>
</comment>